<reference evidence="10 12" key="1">
    <citation type="submission" date="2015-11" db="EMBL/GenBank/DDBJ databases">
        <title>Genomic analysis of 38 Legionella species identifies large and diverse effector repertoires.</title>
        <authorList>
            <person name="Burstein D."/>
            <person name="Amaro F."/>
            <person name="Zusman T."/>
            <person name="Lifshitz Z."/>
            <person name="Cohen O."/>
            <person name="Gilbert J.A."/>
            <person name="Pupko T."/>
            <person name="Shuman H.A."/>
            <person name="Segal G."/>
        </authorList>
    </citation>
    <scope>NUCLEOTIDE SEQUENCE [LARGE SCALE GENOMIC DNA]</scope>
    <source>
        <strain evidence="10 12">ORW</strain>
    </source>
</reference>
<accession>A0A0W0SBX8</accession>
<dbReference type="EMBL" id="LNXW01000013">
    <property type="protein sequence ID" value="KTC80902.1"/>
    <property type="molecule type" value="Genomic_DNA"/>
</dbReference>
<evidence type="ECO:0000313" key="13">
    <source>
        <dbReference type="Proteomes" id="UP000277577"/>
    </source>
</evidence>
<evidence type="ECO:0000256" key="5">
    <source>
        <dbReference type="ARBA" id="ARBA00023204"/>
    </source>
</evidence>
<evidence type="ECO:0000313" key="10">
    <source>
        <dbReference type="EMBL" id="KTC80902.1"/>
    </source>
</evidence>
<name>A0A0W0SBX8_9GAMM</name>
<comment type="similarity">
    <text evidence="1 7">Belongs to the peptidase S24 family.</text>
</comment>
<dbReference type="GO" id="GO:0009432">
    <property type="term" value="P:SOS response"/>
    <property type="evidence" value="ECO:0007669"/>
    <property type="project" value="UniProtKB-KW"/>
</dbReference>
<reference evidence="11 13" key="2">
    <citation type="submission" date="2018-12" db="EMBL/GenBank/DDBJ databases">
        <authorList>
            <consortium name="Pathogen Informatics"/>
        </authorList>
    </citation>
    <scope>NUCLEOTIDE SEQUENCE [LARGE SCALE GENOMIC DNA]</scope>
    <source>
        <strain evidence="11 13">NCTC11976</strain>
    </source>
</reference>
<evidence type="ECO:0000259" key="9">
    <source>
        <dbReference type="Pfam" id="PF00717"/>
    </source>
</evidence>
<evidence type="ECO:0000256" key="3">
    <source>
        <dbReference type="ARBA" id="ARBA00022801"/>
    </source>
</evidence>
<keyword evidence="5" id="KW-0234">DNA repair</keyword>
<keyword evidence="3 7" id="KW-0378">Hydrolase</keyword>
<dbReference type="Pfam" id="PF00717">
    <property type="entry name" value="Peptidase_S24"/>
    <property type="match status" value="1"/>
</dbReference>
<dbReference type="PATRIC" id="fig|28084.5.peg.3173"/>
<dbReference type="GO" id="GO:0006281">
    <property type="term" value="P:DNA repair"/>
    <property type="evidence" value="ECO:0007669"/>
    <property type="project" value="UniProtKB-KW"/>
</dbReference>
<dbReference type="EMBL" id="LR134173">
    <property type="protein sequence ID" value="VEB34078.1"/>
    <property type="molecule type" value="Genomic_DNA"/>
</dbReference>
<evidence type="ECO:0000256" key="1">
    <source>
        <dbReference type="ARBA" id="ARBA00007484"/>
    </source>
</evidence>
<keyword evidence="6" id="KW-0742">SOS response</keyword>
<protein>
    <submittedName>
        <fullName evidence="10">SOS response transcriptional regulator</fullName>
        <ecNumber evidence="11">3.4.21.-</ecNumber>
    </submittedName>
</protein>
<evidence type="ECO:0000256" key="8">
    <source>
        <dbReference type="SAM" id="MobiDB-lite"/>
    </source>
</evidence>
<dbReference type="Proteomes" id="UP000054921">
    <property type="component" value="Unassembled WGS sequence"/>
</dbReference>
<feature type="domain" description="Peptidase S24/S26A/S26B/S26C" evidence="9">
    <location>
        <begin position="66"/>
        <end position="182"/>
    </location>
</feature>
<dbReference type="SUPFAM" id="SSF51306">
    <property type="entry name" value="LexA/Signal peptidase"/>
    <property type="match status" value="1"/>
</dbReference>
<gene>
    <name evidence="11" type="primary">umuD</name>
    <name evidence="10" type="ORF">Lche_2922</name>
    <name evidence="11" type="ORF">NCTC11976_00660</name>
</gene>
<evidence type="ECO:0000256" key="6">
    <source>
        <dbReference type="ARBA" id="ARBA00023236"/>
    </source>
</evidence>
<dbReference type="PANTHER" id="PTHR33516:SF2">
    <property type="entry name" value="LEXA REPRESSOR-RELATED"/>
    <property type="match status" value="1"/>
</dbReference>
<dbReference type="GO" id="GO:0016787">
    <property type="term" value="F:hydrolase activity"/>
    <property type="evidence" value="ECO:0007669"/>
    <property type="project" value="UniProtKB-KW"/>
</dbReference>
<evidence type="ECO:0000256" key="7">
    <source>
        <dbReference type="RuleBase" id="RU003991"/>
    </source>
</evidence>
<dbReference type="Proteomes" id="UP000277577">
    <property type="component" value="Chromosome"/>
</dbReference>
<keyword evidence="13" id="KW-1185">Reference proteome</keyword>
<dbReference type="GO" id="GO:0003677">
    <property type="term" value="F:DNA binding"/>
    <property type="evidence" value="ECO:0007669"/>
    <property type="project" value="InterPro"/>
</dbReference>
<dbReference type="STRING" id="28084.Lche_2922"/>
<dbReference type="GO" id="GO:0006355">
    <property type="term" value="P:regulation of DNA-templated transcription"/>
    <property type="evidence" value="ECO:0007669"/>
    <property type="project" value="InterPro"/>
</dbReference>
<proteinExistence type="inferred from homology"/>
<organism evidence="10 12">
    <name type="scientific">Legionella cherrii</name>
    <dbReference type="NCBI Taxonomy" id="28084"/>
    <lineage>
        <taxon>Bacteria</taxon>
        <taxon>Pseudomonadati</taxon>
        <taxon>Pseudomonadota</taxon>
        <taxon>Gammaproteobacteria</taxon>
        <taxon>Legionellales</taxon>
        <taxon>Legionellaceae</taxon>
        <taxon>Legionella</taxon>
    </lineage>
</organism>
<dbReference type="InterPro" id="IPR006197">
    <property type="entry name" value="Peptidase_S24_LexA"/>
</dbReference>
<evidence type="ECO:0000256" key="4">
    <source>
        <dbReference type="ARBA" id="ARBA00022813"/>
    </source>
</evidence>
<dbReference type="EC" id="3.4.21.-" evidence="11"/>
<dbReference type="InterPro" id="IPR015927">
    <property type="entry name" value="Peptidase_S24_S26A/B/C"/>
</dbReference>
<keyword evidence="2" id="KW-0227">DNA damage</keyword>
<dbReference type="PANTHER" id="PTHR33516">
    <property type="entry name" value="LEXA REPRESSOR"/>
    <property type="match status" value="1"/>
</dbReference>
<feature type="region of interest" description="Disordered" evidence="8">
    <location>
        <begin position="20"/>
        <end position="41"/>
    </location>
</feature>
<keyword evidence="4 7" id="KW-0068">Autocatalytic cleavage</keyword>
<sequence>MGFTACFLLSMIIVRKSKEEPFMSPRGGKRPGAGRPKGEPTKAVRLPLSQLVELEQLKNRAAYQLPVFASKIQAGFPSPADDYIEGYLDLNTKFIKHPASTFVLQATGDSMVNAGIFSGDWLLVDRSIEPSDGRIVIAAVNGELTVKHLSKKAGKVQLLPANPKFKPIDITEEDEMVIWGVVTLVLHELV</sequence>
<evidence type="ECO:0000313" key="12">
    <source>
        <dbReference type="Proteomes" id="UP000054921"/>
    </source>
</evidence>
<dbReference type="InterPro" id="IPR036286">
    <property type="entry name" value="LexA/Signal_pep-like_sf"/>
</dbReference>
<dbReference type="InterPro" id="IPR050077">
    <property type="entry name" value="LexA_repressor"/>
</dbReference>
<dbReference type="PRINTS" id="PR00726">
    <property type="entry name" value="LEXASERPTASE"/>
</dbReference>
<dbReference type="NCBIfam" id="NF007621">
    <property type="entry name" value="PRK10276.1"/>
    <property type="match status" value="1"/>
</dbReference>
<evidence type="ECO:0000313" key="11">
    <source>
        <dbReference type="EMBL" id="VEB34078.1"/>
    </source>
</evidence>
<dbReference type="InterPro" id="IPR039418">
    <property type="entry name" value="LexA-like"/>
</dbReference>
<dbReference type="CDD" id="cd06529">
    <property type="entry name" value="S24_LexA-like"/>
    <property type="match status" value="1"/>
</dbReference>
<dbReference type="AlphaFoldDB" id="A0A0W0SBX8"/>
<evidence type="ECO:0000256" key="2">
    <source>
        <dbReference type="ARBA" id="ARBA00022763"/>
    </source>
</evidence>
<dbReference type="Gene3D" id="2.10.109.10">
    <property type="entry name" value="Umud Fragment, subunit A"/>
    <property type="match status" value="1"/>
</dbReference>